<dbReference type="GO" id="GO:0043565">
    <property type="term" value="F:sequence-specific DNA binding"/>
    <property type="evidence" value="ECO:0007669"/>
    <property type="project" value="InterPro"/>
</dbReference>
<reference evidence="5 6" key="1">
    <citation type="journal article" date="2015" name="Int. J. Syst. Evol. Microbiol.">
        <title>Youhaiella tibetensis gen. nov., sp. nov., isolated from subsurface sediment.</title>
        <authorList>
            <person name="Wang Y.X."/>
            <person name="Huang F.Q."/>
            <person name="Nogi Y."/>
            <person name="Pang S.J."/>
            <person name="Wang P.K."/>
            <person name="Lv J."/>
        </authorList>
    </citation>
    <scope>NUCLEOTIDE SEQUENCE [LARGE SCALE GENOMIC DNA]</scope>
    <source>
        <strain evidence="6">fig4</strain>
    </source>
</reference>
<gene>
    <name evidence="5" type="ORF">FNA67_04850</name>
</gene>
<evidence type="ECO:0000313" key="6">
    <source>
        <dbReference type="Proteomes" id="UP000321062"/>
    </source>
</evidence>
<proteinExistence type="predicted"/>
<dbReference type="InterPro" id="IPR009057">
    <property type="entry name" value="Homeodomain-like_sf"/>
</dbReference>
<evidence type="ECO:0000256" key="2">
    <source>
        <dbReference type="ARBA" id="ARBA00023125"/>
    </source>
</evidence>
<dbReference type="InterPro" id="IPR020449">
    <property type="entry name" value="Tscrpt_reg_AraC-type_HTH"/>
</dbReference>
<dbReference type="PANTHER" id="PTHR46796:SF6">
    <property type="entry name" value="ARAC SUBFAMILY"/>
    <property type="match status" value="1"/>
</dbReference>
<keyword evidence="2" id="KW-0238">DNA-binding</keyword>
<dbReference type="SUPFAM" id="SSF46689">
    <property type="entry name" value="Homeodomain-like"/>
    <property type="match status" value="1"/>
</dbReference>
<evidence type="ECO:0000256" key="1">
    <source>
        <dbReference type="ARBA" id="ARBA00023015"/>
    </source>
</evidence>
<protein>
    <submittedName>
        <fullName evidence="5">Helix-turn-helix domain-containing protein</fullName>
    </submittedName>
</protein>
<dbReference type="PRINTS" id="PR00032">
    <property type="entry name" value="HTHARAC"/>
</dbReference>
<dbReference type="OrthoDB" id="8004517at2"/>
<evidence type="ECO:0000259" key="4">
    <source>
        <dbReference type="PROSITE" id="PS01124"/>
    </source>
</evidence>
<organism evidence="5 6">
    <name type="scientific">Paradevosia tibetensis</name>
    <dbReference type="NCBI Taxonomy" id="1447062"/>
    <lineage>
        <taxon>Bacteria</taxon>
        <taxon>Pseudomonadati</taxon>
        <taxon>Pseudomonadota</taxon>
        <taxon>Alphaproteobacteria</taxon>
        <taxon>Hyphomicrobiales</taxon>
        <taxon>Devosiaceae</taxon>
        <taxon>Paradevosia</taxon>
    </lineage>
</organism>
<dbReference type="AlphaFoldDB" id="A0A5B9DJS9"/>
<dbReference type="InterPro" id="IPR018060">
    <property type="entry name" value="HTH_AraC"/>
</dbReference>
<dbReference type="InterPro" id="IPR018062">
    <property type="entry name" value="HTH_AraC-typ_CS"/>
</dbReference>
<dbReference type="SMART" id="SM00342">
    <property type="entry name" value="HTH_ARAC"/>
    <property type="match status" value="1"/>
</dbReference>
<evidence type="ECO:0000256" key="3">
    <source>
        <dbReference type="ARBA" id="ARBA00023163"/>
    </source>
</evidence>
<dbReference type="GO" id="GO:0003700">
    <property type="term" value="F:DNA-binding transcription factor activity"/>
    <property type="evidence" value="ECO:0007669"/>
    <property type="project" value="InterPro"/>
</dbReference>
<evidence type="ECO:0000313" key="5">
    <source>
        <dbReference type="EMBL" id="QEE19541.1"/>
    </source>
</evidence>
<feature type="domain" description="HTH araC/xylS-type" evidence="4">
    <location>
        <begin position="211"/>
        <end position="310"/>
    </location>
</feature>
<dbReference type="Proteomes" id="UP000321062">
    <property type="component" value="Chromosome"/>
</dbReference>
<name>A0A5B9DJS9_9HYPH</name>
<dbReference type="PROSITE" id="PS01124">
    <property type="entry name" value="HTH_ARAC_FAMILY_2"/>
    <property type="match status" value="1"/>
</dbReference>
<keyword evidence="3" id="KW-0804">Transcription</keyword>
<sequence length="339" mass="37241">MVVQSPVMFSTQNLSKSDQFDAYREFMAPVIDVAAVGDPEISFQTQHTVWNMGATVLTRAVLPPMPRRFSHLRKDPLDHWCLVLCETGEPQARGEGDPVRLTGRQMGIRSLGRPFETTVTDRTVLSLYVPRDLFPSAAGVLDAADGQMLGGVLTDLLADYLAALERRLPLIGIEETARIAEATGNIIAACLAPTADRLDAARPAANWTLVERARRAIQQNLATPEFTPEELCRKIGTSRSKLYRLFEPFGGVAHYMQRQRLREARSMLSRSDEALSVSRIGEMVGFADLSSFSRAFRREFGASPSDMRGIPVMSATPLEPRPSIADSGLLGSALRSLHG</sequence>
<dbReference type="KEGG" id="yti:FNA67_04850"/>
<dbReference type="PROSITE" id="PS00041">
    <property type="entry name" value="HTH_ARAC_FAMILY_1"/>
    <property type="match status" value="1"/>
</dbReference>
<dbReference type="InterPro" id="IPR050204">
    <property type="entry name" value="AraC_XylS_family_regulators"/>
</dbReference>
<dbReference type="Gene3D" id="1.10.10.60">
    <property type="entry name" value="Homeodomain-like"/>
    <property type="match status" value="1"/>
</dbReference>
<dbReference type="PANTHER" id="PTHR46796">
    <property type="entry name" value="HTH-TYPE TRANSCRIPTIONAL ACTIVATOR RHAS-RELATED"/>
    <property type="match status" value="1"/>
</dbReference>
<keyword evidence="1" id="KW-0805">Transcription regulation</keyword>
<accession>A0A5B9DJS9</accession>
<dbReference type="Pfam" id="PF12833">
    <property type="entry name" value="HTH_18"/>
    <property type="match status" value="1"/>
</dbReference>
<dbReference type="EMBL" id="CP041690">
    <property type="protein sequence ID" value="QEE19541.1"/>
    <property type="molecule type" value="Genomic_DNA"/>
</dbReference>
<keyword evidence="6" id="KW-1185">Reference proteome</keyword>